<dbReference type="EMBL" id="BNEA01000015">
    <property type="protein sequence ID" value="GHI52938.1"/>
    <property type="molecule type" value="Genomic_DNA"/>
</dbReference>
<comment type="caution">
    <text evidence="2">The sequence shown here is derived from an EMBL/GenBank/DDBJ whole genome shotgun (WGS) entry which is preliminary data.</text>
</comment>
<keyword evidence="3" id="KW-1185">Reference proteome</keyword>
<protein>
    <recommendedName>
        <fullName evidence="1">Transposase Helix-turn-helix domain-containing protein</fullName>
    </recommendedName>
</protein>
<accession>A0ABQ3RAS9</accession>
<evidence type="ECO:0000313" key="2">
    <source>
        <dbReference type="EMBL" id="GHI52938.1"/>
    </source>
</evidence>
<organism evidence="2 3">
    <name type="scientific">Streptomyces rubradiris</name>
    <name type="common">Streptomyces achromogenes subsp. rubradiris</name>
    <dbReference type="NCBI Taxonomy" id="285531"/>
    <lineage>
        <taxon>Bacteria</taxon>
        <taxon>Bacillati</taxon>
        <taxon>Actinomycetota</taxon>
        <taxon>Actinomycetes</taxon>
        <taxon>Kitasatosporales</taxon>
        <taxon>Streptomycetaceae</taxon>
        <taxon>Streptomyces</taxon>
    </lineage>
</organism>
<dbReference type="Proteomes" id="UP000646738">
    <property type="component" value="Unassembled WGS sequence"/>
</dbReference>
<dbReference type="InterPro" id="IPR027805">
    <property type="entry name" value="Transposase_HTH_dom"/>
</dbReference>
<proteinExistence type="predicted"/>
<reference evidence="3" key="1">
    <citation type="submission" date="2023-07" db="EMBL/GenBank/DDBJ databases">
        <title>Whole genome shotgun sequence of Streptomyces achromogenes subsp. rubradiris NBRC 14000.</title>
        <authorList>
            <person name="Komaki H."/>
            <person name="Tamura T."/>
        </authorList>
    </citation>
    <scope>NUCLEOTIDE SEQUENCE [LARGE SCALE GENOMIC DNA]</scope>
    <source>
        <strain evidence="3">NBRC 14000</strain>
    </source>
</reference>
<name>A0ABQ3RAS9_STRRR</name>
<dbReference type="Pfam" id="PF13613">
    <property type="entry name" value="HTH_Tnp_4"/>
    <property type="match status" value="1"/>
</dbReference>
<evidence type="ECO:0000259" key="1">
    <source>
        <dbReference type="Pfam" id="PF13613"/>
    </source>
</evidence>
<feature type="domain" description="Transposase Helix-turn-helix" evidence="1">
    <location>
        <begin position="20"/>
        <end position="67"/>
    </location>
</feature>
<evidence type="ECO:0000313" key="3">
    <source>
        <dbReference type="Proteomes" id="UP000646738"/>
    </source>
</evidence>
<gene>
    <name evidence="2" type="ORF">Srubr_27840</name>
</gene>
<sequence>MAGPTTSRSPAAPSRKGRSWSLLLEDRVLLVAAVYWRTNLPLRQFATLPGISKSAANRITDDLGPSLGLRPRK</sequence>